<keyword evidence="4" id="KW-1185">Reference proteome</keyword>
<evidence type="ECO:0000313" key="4">
    <source>
        <dbReference type="Proteomes" id="UP001596406"/>
    </source>
</evidence>
<keyword evidence="2" id="KW-0472">Membrane</keyword>
<gene>
    <name evidence="3" type="ORF">ACFQHK_01825</name>
</gene>
<name>A0ABD5U4D4_9EURY</name>
<dbReference type="EMBL" id="JBHSXM010000001">
    <property type="protein sequence ID" value="MFC6835244.1"/>
    <property type="molecule type" value="Genomic_DNA"/>
</dbReference>
<feature type="transmembrane region" description="Helical" evidence="2">
    <location>
        <begin position="101"/>
        <end position="119"/>
    </location>
</feature>
<accession>A0ABD5U4D4</accession>
<proteinExistence type="predicted"/>
<keyword evidence="2" id="KW-1133">Transmembrane helix</keyword>
<evidence type="ECO:0000313" key="3">
    <source>
        <dbReference type="EMBL" id="MFC6835244.1"/>
    </source>
</evidence>
<protein>
    <recommendedName>
        <fullName evidence="5">DUF4366 domain-containing protein</fullName>
    </recommendedName>
</protein>
<comment type="caution">
    <text evidence="3">The sequence shown here is derived from an EMBL/GenBank/DDBJ whole genome shotgun (WGS) entry which is preliminary data.</text>
</comment>
<dbReference type="Proteomes" id="UP001596406">
    <property type="component" value="Unassembled WGS sequence"/>
</dbReference>
<feature type="region of interest" description="Disordered" evidence="1">
    <location>
        <begin position="123"/>
        <end position="150"/>
    </location>
</feature>
<evidence type="ECO:0000256" key="1">
    <source>
        <dbReference type="SAM" id="MobiDB-lite"/>
    </source>
</evidence>
<evidence type="ECO:0000256" key="2">
    <source>
        <dbReference type="SAM" id="Phobius"/>
    </source>
</evidence>
<organism evidence="3 4">
    <name type="scientific">Halomarina ordinaria</name>
    <dbReference type="NCBI Taxonomy" id="3033939"/>
    <lineage>
        <taxon>Archaea</taxon>
        <taxon>Methanobacteriati</taxon>
        <taxon>Methanobacteriota</taxon>
        <taxon>Stenosarchaea group</taxon>
        <taxon>Halobacteria</taxon>
        <taxon>Halobacteriales</taxon>
        <taxon>Natronomonadaceae</taxon>
        <taxon>Halomarina</taxon>
    </lineage>
</organism>
<sequence length="150" mass="16330">MPDITVFEADFKGATFNAPFSKQSTGSEDDEEGGGRGKLFVLVGFLAGLALPVGGFLAFRKFRGGDEEDAEEFDEFESEYEYEEFDPERFESEEDESNRKLAVGAVVGLLFVVALAAVVKLRGGDEEEAEEPEVTVTLDAPASESVREAE</sequence>
<feature type="transmembrane region" description="Helical" evidence="2">
    <location>
        <begin position="39"/>
        <end position="59"/>
    </location>
</feature>
<dbReference type="AlphaFoldDB" id="A0ABD5U4D4"/>
<evidence type="ECO:0008006" key="5">
    <source>
        <dbReference type="Google" id="ProtNLM"/>
    </source>
</evidence>
<reference evidence="3 4" key="1">
    <citation type="journal article" date="2019" name="Int. J. Syst. Evol. Microbiol.">
        <title>The Global Catalogue of Microorganisms (GCM) 10K type strain sequencing project: providing services to taxonomists for standard genome sequencing and annotation.</title>
        <authorList>
            <consortium name="The Broad Institute Genomics Platform"/>
            <consortium name="The Broad Institute Genome Sequencing Center for Infectious Disease"/>
            <person name="Wu L."/>
            <person name="Ma J."/>
        </authorList>
    </citation>
    <scope>NUCLEOTIDE SEQUENCE [LARGE SCALE GENOMIC DNA]</scope>
    <source>
        <strain evidence="3 4">PSRA2</strain>
    </source>
</reference>
<keyword evidence="2" id="KW-0812">Transmembrane</keyword>
<dbReference type="RefSeq" id="WP_304446951.1">
    <property type="nucleotide sequence ID" value="NZ_JARRAH010000001.1"/>
</dbReference>